<evidence type="ECO:0000313" key="1">
    <source>
        <dbReference type="EMBL" id="KAK8502336.1"/>
    </source>
</evidence>
<dbReference type="Proteomes" id="UP001472677">
    <property type="component" value="Unassembled WGS sequence"/>
</dbReference>
<proteinExistence type="predicted"/>
<sequence length="75" mass="8099">MAEADNAGTNGNHEVVLNVEAKANRNLLPPASDVAFTVPLMQKLMAEVLVTIAFATCKRFPLKQVTIVLYDSSPN</sequence>
<reference evidence="1 2" key="1">
    <citation type="journal article" date="2024" name="G3 (Bethesda)">
        <title>Genome assembly of Hibiscus sabdariffa L. provides insights into metabolisms of medicinal natural products.</title>
        <authorList>
            <person name="Kim T."/>
        </authorList>
    </citation>
    <scope>NUCLEOTIDE SEQUENCE [LARGE SCALE GENOMIC DNA]</scope>
    <source>
        <strain evidence="1">TK-2024</strain>
        <tissue evidence="1">Old leaves</tissue>
    </source>
</reference>
<gene>
    <name evidence="1" type="ORF">V6N12_002052</name>
</gene>
<evidence type="ECO:0000313" key="2">
    <source>
        <dbReference type="Proteomes" id="UP001472677"/>
    </source>
</evidence>
<keyword evidence="2" id="KW-1185">Reference proteome</keyword>
<comment type="caution">
    <text evidence="1">The sequence shown here is derived from an EMBL/GenBank/DDBJ whole genome shotgun (WGS) entry which is preliminary data.</text>
</comment>
<name>A0ABR2B636_9ROSI</name>
<protein>
    <submittedName>
        <fullName evidence="1">Uncharacterized protein</fullName>
    </submittedName>
</protein>
<dbReference type="EMBL" id="JBBPBM010000172">
    <property type="protein sequence ID" value="KAK8502336.1"/>
    <property type="molecule type" value="Genomic_DNA"/>
</dbReference>
<organism evidence="1 2">
    <name type="scientific">Hibiscus sabdariffa</name>
    <name type="common">roselle</name>
    <dbReference type="NCBI Taxonomy" id="183260"/>
    <lineage>
        <taxon>Eukaryota</taxon>
        <taxon>Viridiplantae</taxon>
        <taxon>Streptophyta</taxon>
        <taxon>Embryophyta</taxon>
        <taxon>Tracheophyta</taxon>
        <taxon>Spermatophyta</taxon>
        <taxon>Magnoliopsida</taxon>
        <taxon>eudicotyledons</taxon>
        <taxon>Gunneridae</taxon>
        <taxon>Pentapetalae</taxon>
        <taxon>rosids</taxon>
        <taxon>malvids</taxon>
        <taxon>Malvales</taxon>
        <taxon>Malvaceae</taxon>
        <taxon>Malvoideae</taxon>
        <taxon>Hibiscus</taxon>
    </lineage>
</organism>
<accession>A0ABR2B636</accession>